<dbReference type="PANTHER" id="PTHR47660">
    <property type="entry name" value="TRANSCRIPTION FACTOR WITH C2H2 AND ZN(2)-CYS(6) DNA BINDING DOMAIN (EUROFUNG)-RELATED-RELATED"/>
    <property type="match status" value="1"/>
</dbReference>
<evidence type="ECO:0000313" key="7">
    <source>
        <dbReference type="EMBL" id="KAK4212698.1"/>
    </source>
</evidence>
<proteinExistence type="predicted"/>
<name>A0AAN6Y5R7_9PEZI</name>
<reference evidence="7" key="1">
    <citation type="journal article" date="2023" name="Mol. Phylogenet. Evol.">
        <title>Genome-scale phylogeny and comparative genomics of the fungal order Sordariales.</title>
        <authorList>
            <person name="Hensen N."/>
            <person name="Bonometti L."/>
            <person name="Westerberg I."/>
            <person name="Brannstrom I.O."/>
            <person name="Guillou S."/>
            <person name="Cros-Aarteil S."/>
            <person name="Calhoun S."/>
            <person name="Haridas S."/>
            <person name="Kuo A."/>
            <person name="Mondo S."/>
            <person name="Pangilinan J."/>
            <person name="Riley R."/>
            <person name="LaButti K."/>
            <person name="Andreopoulos B."/>
            <person name="Lipzen A."/>
            <person name="Chen C."/>
            <person name="Yan M."/>
            <person name="Daum C."/>
            <person name="Ng V."/>
            <person name="Clum A."/>
            <person name="Steindorff A."/>
            <person name="Ohm R.A."/>
            <person name="Martin F."/>
            <person name="Silar P."/>
            <person name="Natvig D.O."/>
            <person name="Lalanne C."/>
            <person name="Gautier V."/>
            <person name="Ament-Velasquez S.L."/>
            <person name="Kruys A."/>
            <person name="Hutchinson M.I."/>
            <person name="Powell A.J."/>
            <person name="Barry K."/>
            <person name="Miller A.N."/>
            <person name="Grigoriev I.V."/>
            <person name="Debuchy R."/>
            <person name="Gladieux P."/>
            <person name="Hiltunen Thoren M."/>
            <person name="Johannesson H."/>
        </authorList>
    </citation>
    <scope>NUCLEOTIDE SEQUENCE</scope>
    <source>
        <strain evidence="7">PSN293</strain>
    </source>
</reference>
<dbReference type="GO" id="GO:0008270">
    <property type="term" value="F:zinc ion binding"/>
    <property type="evidence" value="ECO:0007669"/>
    <property type="project" value="InterPro"/>
</dbReference>
<comment type="caution">
    <text evidence="7">The sequence shown here is derived from an EMBL/GenBank/DDBJ whole genome shotgun (WGS) entry which is preliminary data.</text>
</comment>
<organism evidence="7 8">
    <name type="scientific">Rhypophila decipiens</name>
    <dbReference type="NCBI Taxonomy" id="261697"/>
    <lineage>
        <taxon>Eukaryota</taxon>
        <taxon>Fungi</taxon>
        <taxon>Dikarya</taxon>
        <taxon>Ascomycota</taxon>
        <taxon>Pezizomycotina</taxon>
        <taxon>Sordariomycetes</taxon>
        <taxon>Sordariomycetidae</taxon>
        <taxon>Sordariales</taxon>
        <taxon>Naviculisporaceae</taxon>
        <taxon>Rhypophila</taxon>
    </lineage>
</organism>
<dbReference type="PROSITE" id="PS50048">
    <property type="entry name" value="ZN2_CY6_FUNGAL_2"/>
    <property type="match status" value="1"/>
</dbReference>
<keyword evidence="3" id="KW-0805">Transcription regulation</keyword>
<dbReference type="Pfam" id="PF00172">
    <property type="entry name" value="Zn_clus"/>
    <property type="match status" value="1"/>
</dbReference>
<evidence type="ECO:0000256" key="2">
    <source>
        <dbReference type="ARBA" id="ARBA00022833"/>
    </source>
</evidence>
<keyword evidence="2" id="KW-0862">Zinc</keyword>
<dbReference type="SMART" id="SM00066">
    <property type="entry name" value="GAL4"/>
    <property type="match status" value="1"/>
</dbReference>
<evidence type="ECO:0000256" key="5">
    <source>
        <dbReference type="ARBA" id="ARBA00023242"/>
    </source>
</evidence>
<dbReference type="AlphaFoldDB" id="A0AAN6Y5R7"/>
<keyword evidence="4" id="KW-0804">Transcription</keyword>
<reference evidence="7" key="2">
    <citation type="submission" date="2023-05" db="EMBL/GenBank/DDBJ databases">
        <authorList>
            <consortium name="Lawrence Berkeley National Laboratory"/>
            <person name="Steindorff A."/>
            <person name="Hensen N."/>
            <person name="Bonometti L."/>
            <person name="Westerberg I."/>
            <person name="Brannstrom I.O."/>
            <person name="Guillou S."/>
            <person name="Cros-Aarteil S."/>
            <person name="Calhoun S."/>
            <person name="Haridas S."/>
            <person name="Kuo A."/>
            <person name="Mondo S."/>
            <person name="Pangilinan J."/>
            <person name="Riley R."/>
            <person name="Labutti K."/>
            <person name="Andreopoulos B."/>
            <person name="Lipzen A."/>
            <person name="Chen C."/>
            <person name="Yanf M."/>
            <person name="Daum C."/>
            <person name="Ng V."/>
            <person name="Clum A."/>
            <person name="Ohm R."/>
            <person name="Martin F."/>
            <person name="Silar P."/>
            <person name="Natvig D."/>
            <person name="Lalanne C."/>
            <person name="Gautier V."/>
            <person name="Ament-Velasquez S.L."/>
            <person name="Kruys A."/>
            <person name="Hutchinson M.I."/>
            <person name="Powell A.J."/>
            <person name="Barry K."/>
            <person name="Miller A.N."/>
            <person name="Grigoriev I.V."/>
            <person name="Debuchy R."/>
            <person name="Gladieux P."/>
            <person name="Thoren M.H."/>
            <person name="Johannesson H."/>
        </authorList>
    </citation>
    <scope>NUCLEOTIDE SEQUENCE</scope>
    <source>
        <strain evidence="7">PSN293</strain>
    </source>
</reference>
<dbReference type="SUPFAM" id="SSF57701">
    <property type="entry name" value="Zn2/Cys6 DNA-binding domain"/>
    <property type="match status" value="1"/>
</dbReference>
<feature type="domain" description="Zn(2)-C6 fungal-type" evidence="6">
    <location>
        <begin position="19"/>
        <end position="49"/>
    </location>
</feature>
<protein>
    <recommendedName>
        <fullName evidence="6">Zn(2)-C6 fungal-type domain-containing protein</fullName>
    </recommendedName>
</protein>
<keyword evidence="5" id="KW-0539">Nucleus</keyword>
<sequence>MPVSLSATERSNPPPRKKSCGACIKAKRRCTLEVPACQRCSQRQLNCQYPAGSMPKRNTPRPPPIQDDPLPHFDHDPFGQLAGSMAPEIGTTGHGFLLSPTLALADIPMSGYTQDPNVTDVMLDPYAADLGPFHMSNIHLDLCNNVMSMDNIPDEMPIMPEISDSSLGFYLTAPMRYPLDSHAREDFLNFALKSRLRYSLDTIIASPKQMVLQNQTAWCHPNLYEHSMPRSMQDAQAACALYMAKNNVNSYVILRSLETGVRELGESPMPTDGLEILARAQALLLYHIMRVFDGDIRTREHAEAATQYLEDSVDALAAHFSFKDEEPAGDPDDPTRTLHLGYQNSGQPSEQIDLHACTTDYSYSYTATIPVLDLENRSHQLAMSSVHPRRAFWDTWIFEESARRTWILTFFLIQMYRLIKGNVPAECDGKLTNHPFTASAHLWQAPDALSFATAWKTKEHFMVKNGNFSPIFERANGDDVDVFGKLLITTLIGIDETRHWLQSRGGSL</sequence>
<dbReference type="InterPro" id="IPR001138">
    <property type="entry name" value="Zn2Cys6_DnaBD"/>
</dbReference>
<gene>
    <name evidence="7" type="ORF">QBC37DRAFT_187156</name>
</gene>
<evidence type="ECO:0000313" key="8">
    <source>
        <dbReference type="Proteomes" id="UP001301769"/>
    </source>
</evidence>
<evidence type="ECO:0000256" key="3">
    <source>
        <dbReference type="ARBA" id="ARBA00023015"/>
    </source>
</evidence>
<evidence type="ECO:0000256" key="1">
    <source>
        <dbReference type="ARBA" id="ARBA00022723"/>
    </source>
</evidence>
<keyword evidence="1" id="KW-0479">Metal-binding</keyword>
<dbReference type="Gene3D" id="4.10.240.10">
    <property type="entry name" value="Zn(2)-C6 fungal-type DNA-binding domain"/>
    <property type="match status" value="1"/>
</dbReference>
<dbReference type="EMBL" id="MU858122">
    <property type="protein sequence ID" value="KAK4212698.1"/>
    <property type="molecule type" value="Genomic_DNA"/>
</dbReference>
<dbReference type="CDD" id="cd00067">
    <property type="entry name" value="GAL4"/>
    <property type="match status" value="1"/>
</dbReference>
<accession>A0AAN6Y5R7</accession>
<dbReference type="GO" id="GO:0000981">
    <property type="term" value="F:DNA-binding transcription factor activity, RNA polymerase II-specific"/>
    <property type="evidence" value="ECO:0007669"/>
    <property type="project" value="InterPro"/>
</dbReference>
<dbReference type="Proteomes" id="UP001301769">
    <property type="component" value="Unassembled WGS sequence"/>
</dbReference>
<keyword evidence="8" id="KW-1185">Reference proteome</keyword>
<dbReference type="InterPro" id="IPR036864">
    <property type="entry name" value="Zn2-C6_fun-type_DNA-bd_sf"/>
</dbReference>
<evidence type="ECO:0000256" key="4">
    <source>
        <dbReference type="ARBA" id="ARBA00023163"/>
    </source>
</evidence>
<evidence type="ECO:0000259" key="6">
    <source>
        <dbReference type="PROSITE" id="PS50048"/>
    </source>
</evidence>